<evidence type="ECO:0000313" key="1">
    <source>
        <dbReference type="EMBL" id="QGG80355.1"/>
    </source>
</evidence>
<reference evidence="1 2" key="1">
    <citation type="submission" date="2019-11" db="EMBL/GenBank/DDBJ databases">
        <authorList>
            <person name="Khan S.A."/>
            <person name="Jeon C.O."/>
            <person name="Chun B.H."/>
        </authorList>
    </citation>
    <scope>NUCLEOTIDE SEQUENCE [LARGE SCALE GENOMIC DNA]</scope>
    <source>
        <strain evidence="1 2">IMCC 1097</strain>
    </source>
</reference>
<sequence length="151" mass="17596">MNLRTKTPCLGMCSTTYGDLVCRGCRRFAHEVRDWNRYQEPAKRAVMSRLEALQVTLAGSVVQVTDPERLWSLCEQLRVRGARPEQDPLCWAAELLRMGGQHFKRLDELGLRAMPQWEHQTVGQLSDWLTQALYQRAQAEYDRLHANHLRF</sequence>
<keyword evidence="2" id="KW-1185">Reference proteome</keyword>
<accession>A0A5Q2QH57</accession>
<evidence type="ECO:0000313" key="2">
    <source>
        <dbReference type="Proteomes" id="UP000388235"/>
    </source>
</evidence>
<dbReference type="EMBL" id="CP045871">
    <property type="protein sequence ID" value="QGG80355.1"/>
    <property type="molecule type" value="Genomic_DNA"/>
</dbReference>
<gene>
    <name evidence="1" type="ORF">GH975_07145</name>
</gene>
<dbReference type="InterPro" id="IPR010710">
    <property type="entry name" value="DUF1289"/>
</dbReference>
<dbReference type="KEGG" id="llp:GH975_07145"/>
<organism evidence="1 2">
    <name type="scientific">Litorivicinus lipolyticus</name>
    <dbReference type="NCBI Taxonomy" id="418701"/>
    <lineage>
        <taxon>Bacteria</taxon>
        <taxon>Pseudomonadati</taxon>
        <taxon>Pseudomonadota</taxon>
        <taxon>Gammaproteobacteria</taxon>
        <taxon>Oceanospirillales</taxon>
        <taxon>Litorivicinaceae</taxon>
        <taxon>Litorivicinus</taxon>
    </lineage>
</organism>
<dbReference type="OrthoDB" id="5296987at2"/>
<protein>
    <submittedName>
        <fullName evidence="1">DUF1289 domain-containing protein</fullName>
    </submittedName>
</protein>
<dbReference type="Proteomes" id="UP000388235">
    <property type="component" value="Chromosome"/>
</dbReference>
<proteinExistence type="predicted"/>
<dbReference type="AlphaFoldDB" id="A0A5Q2QH57"/>
<dbReference type="PANTHER" id="PTHR35175:SF1">
    <property type="entry name" value="OXIDOREDUCTASE"/>
    <property type="match status" value="1"/>
</dbReference>
<dbReference type="PANTHER" id="PTHR35175">
    <property type="entry name" value="DUF1289 DOMAIN-CONTAINING PROTEIN"/>
    <property type="match status" value="1"/>
</dbReference>
<dbReference type="RefSeq" id="WP_153713859.1">
    <property type="nucleotide sequence ID" value="NZ_CP045871.1"/>
</dbReference>
<dbReference type="Pfam" id="PF06945">
    <property type="entry name" value="DUF1289"/>
    <property type="match status" value="1"/>
</dbReference>
<name>A0A5Q2QH57_9GAMM</name>